<comment type="caution">
    <text evidence="1">The sequence shown here is derived from an EMBL/GenBank/DDBJ whole genome shotgun (WGS) entry which is preliminary data.</text>
</comment>
<organism evidence="1 2">
    <name type="scientific">Boletus edulis BED1</name>
    <dbReference type="NCBI Taxonomy" id="1328754"/>
    <lineage>
        <taxon>Eukaryota</taxon>
        <taxon>Fungi</taxon>
        <taxon>Dikarya</taxon>
        <taxon>Basidiomycota</taxon>
        <taxon>Agaricomycotina</taxon>
        <taxon>Agaricomycetes</taxon>
        <taxon>Agaricomycetidae</taxon>
        <taxon>Boletales</taxon>
        <taxon>Boletineae</taxon>
        <taxon>Boletaceae</taxon>
        <taxon>Boletoideae</taxon>
        <taxon>Boletus</taxon>
    </lineage>
</organism>
<dbReference type="AlphaFoldDB" id="A0AAD4G6B2"/>
<keyword evidence="2" id="KW-1185">Reference proteome</keyword>
<evidence type="ECO:0000313" key="1">
    <source>
        <dbReference type="EMBL" id="KAF8420928.1"/>
    </source>
</evidence>
<dbReference type="Proteomes" id="UP001194468">
    <property type="component" value="Unassembled WGS sequence"/>
</dbReference>
<dbReference type="EMBL" id="WHUW01000149">
    <property type="protein sequence ID" value="KAF8420928.1"/>
    <property type="molecule type" value="Genomic_DNA"/>
</dbReference>
<evidence type="ECO:0000313" key="2">
    <source>
        <dbReference type="Proteomes" id="UP001194468"/>
    </source>
</evidence>
<proteinExistence type="predicted"/>
<gene>
    <name evidence="1" type="ORF">L210DRAFT_3673898</name>
</gene>
<protein>
    <submittedName>
        <fullName evidence="1">Uncharacterized protein</fullName>
    </submittedName>
</protein>
<name>A0AAD4G6B2_BOLED</name>
<reference evidence="1" key="2">
    <citation type="journal article" date="2020" name="Nat. Commun.">
        <title>Large-scale genome sequencing of mycorrhizal fungi provides insights into the early evolution of symbiotic traits.</title>
        <authorList>
            <person name="Miyauchi S."/>
            <person name="Kiss E."/>
            <person name="Kuo A."/>
            <person name="Drula E."/>
            <person name="Kohler A."/>
            <person name="Sanchez-Garcia M."/>
            <person name="Morin E."/>
            <person name="Andreopoulos B."/>
            <person name="Barry K.W."/>
            <person name="Bonito G."/>
            <person name="Buee M."/>
            <person name="Carver A."/>
            <person name="Chen C."/>
            <person name="Cichocki N."/>
            <person name="Clum A."/>
            <person name="Culley D."/>
            <person name="Crous P.W."/>
            <person name="Fauchery L."/>
            <person name="Girlanda M."/>
            <person name="Hayes R.D."/>
            <person name="Keri Z."/>
            <person name="LaButti K."/>
            <person name="Lipzen A."/>
            <person name="Lombard V."/>
            <person name="Magnuson J."/>
            <person name="Maillard F."/>
            <person name="Murat C."/>
            <person name="Nolan M."/>
            <person name="Ohm R.A."/>
            <person name="Pangilinan J."/>
            <person name="Pereira M.F."/>
            <person name="Perotto S."/>
            <person name="Peter M."/>
            <person name="Pfister S."/>
            <person name="Riley R."/>
            <person name="Sitrit Y."/>
            <person name="Stielow J.B."/>
            <person name="Szollosi G."/>
            <person name="Zifcakova L."/>
            <person name="Stursova M."/>
            <person name="Spatafora J.W."/>
            <person name="Tedersoo L."/>
            <person name="Vaario L.M."/>
            <person name="Yamada A."/>
            <person name="Yan M."/>
            <person name="Wang P."/>
            <person name="Xu J."/>
            <person name="Bruns T."/>
            <person name="Baldrian P."/>
            <person name="Vilgalys R."/>
            <person name="Dunand C."/>
            <person name="Henrissat B."/>
            <person name="Grigoriev I.V."/>
            <person name="Hibbett D."/>
            <person name="Nagy L.G."/>
            <person name="Martin F.M."/>
        </authorList>
    </citation>
    <scope>NUCLEOTIDE SEQUENCE</scope>
    <source>
        <strain evidence="1">BED1</strain>
    </source>
</reference>
<reference evidence="1" key="1">
    <citation type="submission" date="2019-10" db="EMBL/GenBank/DDBJ databases">
        <authorList>
            <consortium name="DOE Joint Genome Institute"/>
            <person name="Kuo A."/>
            <person name="Miyauchi S."/>
            <person name="Kiss E."/>
            <person name="Drula E."/>
            <person name="Kohler A."/>
            <person name="Sanchez-Garcia M."/>
            <person name="Andreopoulos B."/>
            <person name="Barry K.W."/>
            <person name="Bonito G."/>
            <person name="Buee M."/>
            <person name="Carver A."/>
            <person name="Chen C."/>
            <person name="Cichocki N."/>
            <person name="Clum A."/>
            <person name="Culley D."/>
            <person name="Crous P.W."/>
            <person name="Fauchery L."/>
            <person name="Girlanda M."/>
            <person name="Hayes R."/>
            <person name="Keri Z."/>
            <person name="LaButti K."/>
            <person name="Lipzen A."/>
            <person name="Lombard V."/>
            <person name="Magnuson J."/>
            <person name="Maillard F."/>
            <person name="Morin E."/>
            <person name="Murat C."/>
            <person name="Nolan M."/>
            <person name="Ohm R."/>
            <person name="Pangilinan J."/>
            <person name="Pereira M."/>
            <person name="Perotto S."/>
            <person name="Peter M."/>
            <person name="Riley R."/>
            <person name="Sitrit Y."/>
            <person name="Stielow B."/>
            <person name="Szollosi G."/>
            <person name="Zifcakova L."/>
            <person name="Stursova M."/>
            <person name="Spatafora J.W."/>
            <person name="Tedersoo L."/>
            <person name="Vaario L.-M."/>
            <person name="Yamada A."/>
            <person name="Yan M."/>
            <person name="Wang P."/>
            <person name="Xu J."/>
            <person name="Bruns T."/>
            <person name="Baldrian P."/>
            <person name="Vilgalys R."/>
            <person name="Henrissat B."/>
            <person name="Grigoriev I.V."/>
            <person name="Hibbett D."/>
            <person name="Nagy L.G."/>
            <person name="Martin F.M."/>
        </authorList>
    </citation>
    <scope>NUCLEOTIDE SEQUENCE</scope>
    <source>
        <strain evidence="1">BED1</strain>
    </source>
</reference>
<sequence length="283" mass="32229">MPLVGCIHPLLWRRRSQDIRTGTFPYMSYNVLLGRRHTVTQFDNVESFLYVQVLFYFFSYAGPLPVSELREADEAGFAPSIGSGRSPHLRNWPETYAGWADGHANDIAIQKRFAVTSVNGVADVIQSAEFVDCLENYWPEELPVHHPICVLILTSFAIFYNSTLRAAAKGLRTEVSHAEFTSVLDKWLTFDMLNRIVVTYSRMDRPISIIHDVHSVVLWGRRRIYNPGRIEETPVIYYMIDVQEVHPNVAPSESRRLNVLLRLASSSSSLQSTSVPVPQQTEM</sequence>
<accession>A0AAD4G6B2</accession>